<evidence type="ECO:0000313" key="1">
    <source>
        <dbReference type="EMBL" id="RHN41278.1"/>
    </source>
</evidence>
<dbReference type="Proteomes" id="UP000265566">
    <property type="component" value="Chromosome 8"/>
</dbReference>
<proteinExistence type="predicted"/>
<name>A0A396GLI6_MEDTR</name>
<organism evidence="1">
    <name type="scientific">Medicago truncatula</name>
    <name type="common">Barrel medic</name>
    <name type="synonym">Medicago tribuloides</name>
    <dbReference type="NCBI Taxonomy" id="3880"/>
    <lineage>
        <taxon>Eukaryota</taxon>
        <taxon>Viridiplantae</taxon>
        <taxon>Streptophyta</taxon>
        <taxon>Embryophyta</taxon>
        <taxon>Tracheophyta</taxon>
        <taxon>Spermatophyta</taxon>
        <taxon>Magnoliopsida</taxon>
        <taxon>eudicotyledons</taxon>
        <taxon>Gunneridae</taxon>
        <taxon>Pentapetalae</taxon>
        <taxon>rosids</taxon>
        <taxon>fabids</taxon>
        <taxon>Fabales</taxon>
        <taxon>Fabaceae</taxon>
        <taxon>Papilionoideae</taxon>
        <taxon>50 kb inversion clade</taxon>
        <taxon>NPAAA clade</taxon>
        <taxon>Hologalegina</taxon>
        <taxon>IRL clade</taxon>
        <taxon>Trifolieae</taxon>
        <taxon>Medicago</taxon>
    </lineage>
</organism>
<comment type="caution">
    <text evidence="1">The sequence shown here is derived from an EMBL/GenBank/DDBJ whole genome shotgun (WGS) entry which is preliminary data.</text>
</comment>
<accession>A0A396GLI6</accession>
<dbReference type="EMBL" id="PSQE01000008">
    <property type="protein sequence ID" value="RHN41278.1"/>
    <property type="molecule type" value="Genomic_DNA"/>
</dbReference>
<protein>
    <submittedName>
        <fullName evidence="1">Uncharacterized protein</fullName>
    </submittedName>
</protein>
<sequence length="63" mass="7560">MTFSLFFNMYTQESYPLLTKLVFKRNSSNRRYHCLGLCFNPYKDFFKRHTLDLSSTKPFGCSM</sequence>
<dbReference type="AlphaFoldDB" id="A0A396GLI6"/>
<reference evidence="1" key="1">
    <citation type="journal article" date="2018" name="Nat. Plants">
        <title>Whole-genome landscape of Medicago truncatula symbiotic genes.</title>
        <authorList>
            <person name="Pecrix Y."/>
            <person name="Gamas P."/>
            <person name="Carrere S."/>
        </authorList>
    </citation>
    <scope>NUCLEOTIDE SEQUENCE</scope>
    <source>
        <tissue evidence="1">Leaves</tissue>
    </source>
</reference>
<gene>
    <name evidence="1" type="ORF">MtrunA17_Chr8g0364391</name>
</gene>
<dbReference type="Gramene" id="rna47583">
    <property type="protein sequence ID" value="RHN41278.1"/>
    <property type="gene ID" value="gene47583"/>
</dbReference>